<evidence type="ECO:0000256" key="4">
    <source>
        <dbReference type="ARBA" id="ARBA00012483"/>
    </source>
</evidence>
<proteinExistence type="predicted"/>
<evidence type="ECO:0000256" key="3">
    <source>
        <dbReference type="ARBA" id="ARBA00004906"/>
    </source>
</evidence>
<keyword evidence="12 15" id="KW-0472">Membrane</keyword>
<feature type="region of interest" description="Disordered" evidence="14">
    <location>
        <begin position="39"/>
        <end position="62"/>
    </location>
</feature>
<evidence type="ECO:0000256" key="5">
    <source>
        <dbReference type="ARBA" id="ARBA00022679"/>
    </source>
</evidence>
<evidence type="ECO:0000256" key="8">
    <source>
        <dbReference type="ARBA" id="ARBA00022771"/>
    </source>
</evidence>
<evidence type="ECO:0000259" key="16">
    <source>
        <dbReference type="PROSITE" id="PS50089"/>
    </source>
</evidence>
<accession>A0AAV7EAS1</accession>
<dbReference type="PANTHER" id="PTHR46913:SF1">
    <property type="entry name" value="RING-H2 FINGER PROTEIN ATL16"/>
    <property type="match status" value="1"/>
</dbReference>
<dbReference type="PROSITE" id="PS50089">
    <property type="entry name" value="ZF_RING_2"/>
    <property type="match status" value="1"/>
</dbReference>
<dbReference type="Proteomes" id="UP000825729">
    <property type="component" value="Unassembled WGS sequence"/>
</dbReference>
<dbReference type="Gene3D" id="3.30.40.10">
    <property type="entry name" value="Zinc/RING finger domain, C3HC4 (zinc finger)"/>
    <property type="match status" value="1"/>
</dbReference>
<evidence type="ECO:0000256" key="13">
    <source>
        <dbReference type="PROSITE-ProRule" id="PRU00175"/>
    </source>
</evidence>
<dbReference type="GO" id="GO:0061630">
    <property type="term" value="F:ubiquitin protein ligase activity"/>
    <property type="evidence" value="ECO:0007669"/>
    <property type="project" value="UniProtKB-EC"/>
</dbReference>
<dbReference type="EC" id="2.3.2.27" evidence="4"/>
<keyword evidence="8 13" id="KW-0863">Zinc-finger</keyword>
<dbReference type="AlphaFoldDB" id="A0AAV7EAS1"/>
<evidence type="ECO:0000256" key="11">
    <source>
        <dbReference type="ARBA" id="ARBA00022989"/>
    </source>
</evidence>
<evidence type="ECO:0000256" key="14">
    <source>
        <dbReference type="SAM" id="MobiDB-lite"/>
    </source>
</evidence>
<evidence type="ECO:0000256" key="10">
    <source>
        <dbReference type="ARBA" id="ARBA00022833"/>
    </source>
</evidence>
<keyword evidence="9" id="KW-0833">Ubl conjugation pathway</keyword>
<evidence type="ECO:0000256" key="1">
    <source>
        <dbReference type="ARBA" id="ARBA00000900"/>
    </source>
</evidence>
<organism evidence="17 18">
    <name type="scientific">Aristolochia fimbriata</name>
    <name type="common">White veined hardy Dutchman's pipe vine</name>
    <dbReference type="NCBI Taxonomy" id="158543"/>
    <lineage>
        <taxon>Eukaryota</taxon>
        <taxon>Viridiplantae</taxon>
        <taxon>Streptophyta</taxon>
        <taxon>Embryophyta</taxon>
        <taxon>Tracheophyta</taxon>
        <taxon>Spermatophyta</taxon>
        <taxon>Magnoliopsida</taxon>
        <taxon>Magnoliidae</taxon>
        <taxon>Piperales</taxon>
        <taxon>Aristolochiaceae</taxon>
        <taxon>Aristolochia</taxon>
    </lineage>
</organism>
<dbReference type="PANTHER" id="PTHR46913">
    <property type="entry name" value="RING-H2 FINGER PROTEIN ATL16"/>
    <property type="match status" value="1"/>
</dbReference>
<dbReference type="EMBL" id="JAINDJ010000006">
    <property type="protein sequence ID" value="KAG9444886.1"/>
    <property type="molecule type" value="Genomic_DNA"/>
</dbReference>
<evidence type="ECO:0000313" key="17">
    <source>
        <dbReference type="EMBL" id="KAG9444886.1"/>
    </source>
</evidence>
<dbReference type="CDD" id="cd16461">
    <property type="entry name" value="RING-H2_EL5-like"/>
    <property type="match status" value="1"/>
</dbReference>
<keyword evidence="10" id="KW-0862">Zinc</keyword>
<dbReference type="InterPro" id="IPR044600">
    <property type="entry name" value="ATL1/ATL16-like"/>
</dbReference>
<dbReference type="SMART" id="SM00184">
    <property type="entry name" value="RING"/>
    <property type="match status" value="1"/>
</dbReference>
<evidence type="ECO:0000256" key="9">
    <source>
        <dbReference type="ARBA" id="ARBA00022786"/>
    </source>
</evidence>
<dbReference type="GO" id="GO:0016020">
    <property type="term" value="C:membrane"/>
    <property type="evidence" value="ECO:0007669"/>
    <property type="project" value="UniProtKB-SubCell"/>
</dbReference>
<comment type="caution">
    <text evidence="17">The sequence shown here is derived from an EMBL/GenBank/DDBJ whole genome shotgun (WGS) entry which is preliminary data.</text>
</comment>
<protein>
    <recommendedName>
        <fullName evidence="4">RING-type E3 ubiquitin transferase</fullName>
        <ecNumber evidence="4">2.3.2.27</ecNumber>
    </recommendedName>
</protein>
<evidence type="ECO:0000256" key="15">
    <source>
        <dbReference type="SAM" id="Phobius"/>
    </source>
</evidence>
<evidence type="ECO:0000256" key="7">
    <source>
        <dbReference type="ARBA" id="ARBA00022723"/>
    </source>
</evidence>
<comment type="subcellular location">
    <subcellularLocation>
        <location evidence="2">Membrane</location>
        <topology evidence="2">Single-pass membrane protein</topology>
    </subcellularLocation>
</comment>
<evidence type="ECO:0000256" key="6">
    <source>
        <dbReference type="ARBA" id="ARBA00022692"/>
    </source>
</evidence>
<dbReference type="InterPro" id="IPR013083">
    <property type="entry name" value="Znf_RING/FYVE/PHD"/>
</dbReference>
<dbReference type="InterPro" id="IPR001841">
    <property type="entry name" value="Znf_RING"/>
</dbReference>
<keyword evidence="5" id="KW-0808">Transferase</keyword>
<dbReference type="GO" id="GO:0008270">
    <property type="term" value="F:zinc ion binding"/>
    <property type="evidence" value="ECO:0007669"/>
    <property type="project" value="UniProtKB-KW"/>
</dbReference>
<dbReference type="SUPFAM" id="SSF57850">
    <property type="entry name" value="RING/U-box"/>
    <property type="match status" value="1"/>
</dbReference>
<reference evidence="17 18" key="1">
    <citation type="submission" date="2021-07" db="EMBL/GenBank/DDBJ databases">
        <title>The Aristolochia fimbriata genome: insights into angiosperm evolution, floral development and chemical biosynthesis.</title>
        <authorList>
            <person name="Jiao Y."/>
        </authorList>
    </citation>
    <scope>NUCLEOTIDE SEQUENCE [LARGE SCALE GENOMIC DNA]</scope>
    <source>
        <strain evidence="17">IBCAS-2021</strain>
        <tissue evidence="17">Leaf</tissue>
    </source>
</reference>
<evidence type="ECO:0000313" key="18">
    <source>
        <dbReference type="Proteomes" id="UP000825729"/>
    </source>
</evidence>
<dbReference type="Pfam" id="PF13639">
    <property type="entry name" value="zf-RING_2"/>
    <property type="match status" value="1"/>
</dbReference>
<comment type="pathway">
    <text evidence="3">Protein modification; protein ubiquitination.</text>
</comment>
<evidence type="ECO:0000256" key="2">
    <source>
        <dbReference type="ARBA" id="ARBA00004167"/>
    </source>
</evidence>
<gene>
    <name evidence="17" type="ORF">H6P81_016226</name>
</gene>
<evidence type="ECO:0000256" key="12">
    <source>
        <dbReference type="ARBA" id="ARBA00023136"/>
    </source>
</evidence>
<keyword evidence="7" id="KW-0479">Metal-binding</keyword>
<keyword evidence="11 15" id="KW-1133">Transmembrane helix</keyword>
<comment type="catalytic activity">
    <reaction evidence="1">
        <text>S-ubiquitinyl-[E2 ubiquitin-conjugating enzyme]-L-cysteine + [acceptor protein]-L-lysine = [E2 ubiquitin-conjugating enzyme]-L-cysteine + N(6)-ubiquitinyl-[acceptor protein]-L-lysine.</text>
        <dbReference type="EC" id="2.3.2.27"/>
    </reaction>
</comment>
<name>A0AAV7EAS1_ARIFI</name>
<sequence>MDDQQGSISPFFIALAGFVSVALLLTVYHWLAAGGCHRHGGPPESSSRDVGEGDIANNMNSTSNDMDRLQLSTVQLIPAYKYSTEEVAPAVVGADNSTCAVCLSEFKEGEDVRLMPECLHCFHAPCIDMWLYSHSSCPLCRTPTLVSQPAGV</sequence>
<feature type="domain" description="RING-type" evidence="16">
    <location>
        <begin position="99"/>
        <end position="141"/>
    </location>
</feature>
<feature type="transmembrane region" description="Helical" evidence="15">
    <location>
        <begin position="12"/>
        <end position="31"/>
    </location>
</feature>
<keyword evidence="18" id="KW-1185">Reference proteome</keyword>
<keyword evidence="6 15" id="KW-0812">Transmembrane</keyword>
<dbReference type="GO" id="GO:0016567">
    <property type="term" value="P:protein ubiquitination"/>
    <property type="evidence" value="ECO:0007669"/>
    <property type="project" value="InterPro"/>
</dbReference>